<name>A0ABD3ND09_9STRA</name>
<dbReference type="AlphaFoldDB" id="A0ABD3ND09"/>
<reference evidence="7 8" key="1">
    <citation type="submission" date="2024-10" db="EMBL/GenBank/DDBJ databases">
        <title>Updated reference genomes for cyclostephanoid diatoms.</title>
        <authorList>
            <person name="Roberts W.R."/>
            <person name="Alverson A.J."/>
        </authorList>
    </citation>
    <scope>NUCLEOTIDE SEQUENCE [LARGE SCALE GENOMIC DNA]</scope>
    <source>
        <strain evidence="7 8">AJA276-08</strain>
    </source>
</reference>
<dbReference type="GO" id="GO:0004674">
    <property type="term" value="F:protein serine/threonine kinase activity"/>
    <property type="evidence" value="ECO:0007669"/>
    <property type="project" value="UniProtKB-KW"/>
</dbReference>
<accession>A0ABD3ND09</accession>
<evidence type="ECO:0000313" key="7">
    <source>
        <dbReference type="EMBL" id="KAL3773949.1"/>
    </source>
</evidence>
<keyword evidence="3" id="KW-0547">Nucleotide-binding</keyword>
<keyword evidence="8" id="KW-1185">Reference proteome</keyword>
<dbReference type="InterPro" id="IPR050205">
    <property type="entry name" value="CDPK_Ser/Thr_kinases"/>
</dbReference>
<dbReference type="CDD" id="cd05117">
    <property type="entry name" value="STKc_CAMK"/>
    <property type="match status" value="1"/>
</dbReference>
<sequence>MVSKDEEFEIIHVAGCTSCTASTPRVTMLTATPNSPSNSDSDASTAATPITGIFMNIKDKYIVSTHTIGSGYQASVRECIDRATGMHYAVKTIYKNNPRVRRVCIAREAMLLLEMNHSGINKLVDIYEDDVCVQLVMDLCRGGELFDKICENSSNPIDGVACFTEGDAARMVYQILNGVRYMHEHDVVHRDLKPENIMFETADKDSPVKIIDFGLARKHSAQDVPMSNLCGTPYYIAPEVLRGQYDKSCDLWSVGVIAYVLLCGYPPFNGRENEDIHRAILNGWYCFPSKDWSGTSREALDFIRKLLEVDTSKRMTAEQALNHPWIVGALIADEEQTPVQPEGAILRKRTFTIPRWLGKPKRNRRGSSRTYIL</sequence>
<evidence type="ECO:0000256" key="1">
    <source>
        <dbReference type="ARBA" id="ARBA00022527"/>
    </source>
</evidence>
<dbReference type="SMART" id="SM00220">
    <property type="entry name" value="S_TKc"/>
    <property type="match status" value="1"/>
</dbReference>
<keyword evidence="4" id="KW-0418">Kinase</keyword>
<dbReference type="InterPro" id="IPR011009">
    <property type="entry name" value="Kinase-like_dom_sf"/>
</dbReference>
<keyword evidence="2" id="KW-0808">Transferase</keyword>
<dbReference type="FunFam" id="1.10.510.10:FF:000475">
    <property type="entry name" value="Calcium-dependent protein kinase 5"/>
    <property type="match status" value="1"/>
</dbReference>
<dbReference type="Gene3D" id="3.30.200.20">
    <property type="entry name" value="Phosphorylase Kinase, domain 1"/>
    <property type="match status" value="1"/>
</dbReference>
<gene>
    <name evidence="7" type="ORF">ACHAW5_010846</name>
</gene>
<dbReference type="GO" id="GO:0005524">
    <property type="term" value="F:ATP binding"/>
    <property type="evidence" value="ECO:0007669"/>
    <property type="project" value="UniProtKB-KW"/>
</dbReference>
<keyword evidence="5" id="KW-0067">ATP-binding</keyword>
<feature type="domain" description="Protein kinase" evidence="6">
    <location>
        <begin position="62"/>
        <end position="326"/>
    </location>
</feature>
<organism evidence="7 8">
    <name type="scientific">Stephanodiscus triporus</name>
    <dbReference type="NCBI Taxonomy" id="2934178"/>
    <lineage>
        <taxon>Eukaryota</taxon>
        <taxon>Sar</taxon>
        <taxon>Stramenopiles</taxon>
        <taxon>Ochrophyta</taxon>
        <taxon>Bacillariophyta</taxon>
        <taxon>Coscinodiscophyceae</taxon>
        <taxon>Thalassiosirophycidae</taxon>
        <taxon>Stephanodiscales</taxon>
        <taxon>Stephanodiscaceae</taxon>
        <taxon>Stephanodiscus</taxon>
    </lineage>
</organism>
<dbReference type="InterPro" id="IPR008271">
    <property type="entry name" value="Ser/Thr_kinase_AS"/>
</dbReference>
<evidence type="ECO:0000313" key="8">
    <source>
        <dbReference type="Proteomes" id="UP001530315"/>
    </source>
</evidence>
<dbReference type="Proteomes" id="UP001530315">
    <property type="component" value="Unassembled WGS sequence"/>
</dbReference>
<keyword evidence="1" id="KW-0723">Serine/threonine-protein kinase</keyword>
<evidence type="ECO:0000256" key="4">
    <source>
        <dbReference type="ARBA" id="ARBA00022777"/>
    </source>
</evidence>
<dbReference type="PROSITE" id="PS50011">
    <property type="entry name" value="PROTEIN_KINASE_DOM"/>
    <property type="match status" value="1"/>
</dbReference>
<evidence type="ECO:0000256" key="5">
    <source>
        <dbReference type="ARBA" id="ARBA00022840"/>
    </source>
</evidence>
<dbReference type="InterPro" id="IPR000719">
    <property type="entry name" value="Prot_kinase_dom"/>
</dbReference>
<dbReference type="PANTHER" id="PTHR24349">
    <property type="entry name" value="SERINE/THREONINE-PROTEIN KINASE"/>
    <property type="match status" value="1"/>
</dbReference>
<dbReference type="Gene3D" id="1.10.510.10">
    <property type="entry name" value="Transferase(Phosphotransferase) domain 1"/>
    <property type="match status" value="1"/>
</dbReference>
<proteinExistence type="predicted"/>
<dbReference type="EMBL" id="JALLAZ020001499">
    <property type="protein sequence ID" value="KAL3773949.1"/>
    <property type="molecule type" value="Genomic_DNA"/>
</dbReference>
<dbReference type="SUPFAM" id="SSF56112">
    <property type="entry name" value="Protein kinase-like (PK-like)"/>
    <property type="match status" value="1"/>
</dbReference>
<protein>
    <recommendedName>
        <fullName evidence="6">Protein kinase domain-containing protein</fullName>
    </recommendedName>
</protein>
<dbReference type="PROSITE" id="PS00108">
    <property type="entry name" value="PROTEIN_KINASE_ST"/>
    <property type="match status" value="1"/>
</dbReference>
<comment type="caution">
    <text evidence="7">The sequence shown here is derived from an EMBL/GenBank/DDBJ whole genome shotgun (WGS) entry which is preliminary data.</text>
</comment>
<evidence type="ECO:0000256" key="2">
    <source>
        <dbReference type="ARBA" id="ARBA00022679"/>
    </source>
</evidence>
<dbReference type="Pfam" id="PF00069">
    <property type="entry name" value="Pkinase"/>
    <property type="match status" value="1"/>
</dbReference>
<evidence type="ECO:0000256" key="3">
    <source>
        <dbReference type="ARBA" id="ARBA00022741"/>
    </source>
</evidence>
<evidence type="ECO:0000259" key="6">
    <source>
        <dbReference type="PROSITE" id="PS50011"/>
    </source>
</evidence>